<dbReference type="AlphaFoldDB" id="X1M8F0"/>
<feature type="transmembrane region" description="Helical" evidence="1">
    <location>
        <begin position="19"/>
        <end position="36"/>
    </location>
</feature>
<proteinExistence type="predicted"/>
<accession>X1M8F0</accession>
<sequence>MAVIVYGFYRWNISGDSKFGVLALHTIVALICLIITNPTGAHAIARAAHRSGVMPKQAVIDQLKEAKLK</sequence>
<dbReference type="EMBL" id="BARV01013960">
    <property type="protein sequence ID" value="GAI27927.1"/>
    <property type="molecule type" value="Genomic_DNA"/>
</dbReference>
<dbReference type="InterPro" id="IPR005133">
    <property type="entry name" value="PhaG_MnhG_YufB"/>
</dbReference>
<dbReference type="GO" id="GO:0015297">
    <property type="term" value="F:antiporter activity"/>
    <property type="evidence" value="ECO:0007669"/>
    <property type="project" value="InterPro"/>
</dbReference>
<keyword evidence="1" id="KW-0812">Transmembrane</keyword>
<name>X1M8F0_9ZZZZ</name>
<dbReference type="GO" id="GO:0098662">
    <property type="term" value="P:inorganic cation transmembrane transport"/>
    <property type="evidence" value="ECO:0007669"/>
    <property type="project" value="InterPro"/>
</dbReference>
<keyword evidence="1" id="KW-1133">Transmembrane helix</keyword>
<comment type="caution">
    <text evidence="2">The sequence shown here is derived from an EMBL/GenBank/DDBJ whole genome shotgun (WGS) entry which is preliminary data.</text>
</comment>
<evidence type="ECO:0000256" key="1">
    <source>
        <dbReference type="SAM" id="Phobius"/>
    </source>
</evidence>
<dbReference type="Pfam" id="PF03334">
    <property type="entry name" value="PhaG_MnhG_YufB"/>
    <property type="match status" value="1"/>
</dbReference>
<evidence type="ECO:0008006" key="3">
    <source>
        <dbReference type="Google" id="ProtNLM"/>
    </source>
</evidence>
<evidence type="ECO:0000313" key="2">
    <source>
        <dbReference type="EMBL" id="GAI27927.1"/>
    </source>
</evidence>
<protein>
    <recommendedName>
        <fullName evidence="3">Cation:proton antiporter</fullName>
    </recommendedName>
</protein>
<keyword evidence="1" id="KW-0472">Membrane</keyword>
<reference evidence="2" key="1">
    <citation type="journal article" date="2014" name="Front. Microbiol.">
        <title>High frequency of phylogenetically diverse reductive dehalogenase-homologous genes in deep subseafloor sedimentary metagenomes.</title>
        <authorList>
            <person name="Kawai M."/>
            <person name="Futagami T."/>
            <person name="Toyoda A."/>
            <person name="Takaki Y."/>
            <person name="Nishi S."/>
            <person name="Hori S."/>
            <person name="Arai W."/>
            <person name="Tsubouchi T."/>
            <person name="Morono Y."/>
            <person name="Uchiyama I."/>
            <person name="Ito T."/>
            <person name="Fujiyama A."/>
            <person name="Inagaki F."/>
            <person name="Takami H."/>
        </authorList>
    </citation>
    <scope>NUCLEOTIDE SEQUENCE</scope>
    <source>
        <strain evidence="2">Expedition CK06-06</strain>
    </source>
</reference>
<organism evidence="2">
    <name type="scientific">marine sediment metagenome</name>
    <dbReference type="NCBI Taxonomy" id="412755"/>
    <lineage>
        <taxon>unclassified sequences</taxon>
        <taxon>metagenomes</taxon>
        <taxon>ecological metagenomes</taxon>
    </lineage>
</organism>
<gene>
    <name evidence="2" type="ORF">S06H3_24795</name>
</gene>